<feature type="non-terminal residue" evidence="1">
    <location>
        <position position="1"/>
    </location>
</feature>
<keyword evidence="2" id="KW-1185">Reference proteome</keyword>
<organism evidence="1 2">
    <name type="scientific">Teratosphaeria destructans</name>
    <dbReference type="NCBI Taxonomy" id="418781"/>
    <lineage>
        <taxon>Eukaryota</taxon>
        <taxon>Fungi</taxon>
        <taxon>Dikarya</taxon>
        <taxon>Ascomycota</taxon>
        <taxon>Pezizomycotina</taxon>
        <taxon>Dothideomycetes</taxon>
        <taxon>Dothideomycetidae</taxon>
        <taxon>Mycosphaerellales</taxon>
        <taxon>Teratosphaeriaceae</taxon>
        <taxon>Teratosphaeria</taxon>
    </lineage>
</organism>
<comment type="caution">
    <text evidence="1">The sequence shown here is derived from an EMBL/GenBank/DDBJ whole genome shotgun (WGS) entry which is preliminary data.</text>
</comment>
<protein>
    <submittedName>
        <fullName evidence="1">Uncharacterized protein</fullName>
    </submittedName>
</protein>
<proteinExistence type="predicted"/>
<evidence type="ECO:0000313" key="1">
    <source>
        <dbReference type="EMBL" id="KAH9831879.1"/>
    </source>
</evidence>
<dbReference type="AlphaFoldDB" id="A0A9W7W462"/>
<name>A0A9W7W462_9PEZI</name>
<evidence type="ECO:0000313" key="2">
    <source>
        <dbReference type="Proteomes" id="UP001138500"/>
    </source>
</evidence>
<gene>
    <name evidence="1" type="ORF">Tdes44962_MAKER08886</name>
</gene>
<dbReference type="EMBL" id="RIBY02001169">
    <property type="protein sequence ID" value="KAH9831879.1"/>
    <property type="molecule type" value="Genomic_DNA"/>
</dbReference>
<sequence length="298" mass="31425">GEGDRGVGEVVVVVVVGAGVEGEVVVLEEIRVVVALDVGGVVGVGGVDGGFGGVGGGGGPVCFVDFGVGGGGFSSAESGFGFEEEFEQVFGVEVFVVWEEVTGFAAPLVLGEGDLGVAACFVGEEVGEVLGHGGREVDFEGLFFFPHALLFLPGSVGFFDLGDLPVFRACPVFVEGRVEVVEDVFLVVVTMLEGDAVRIAVGVECPDFTTFVAAFCACQRIMNAHLRLQSCIARPRLTALAKAGLWWHVEARAGIIVVDVVHAKRRRVAVHGRSFIRMLTQTRLRMLVSPVVRRFQEG</sequence>
<reference evidence="1 2" key="1">
    <citation type="journal article" date="2018" name="IMA Fungus">
        <title>IMA Genome-F 10: Nine draft genome sequences of Claviceps purpurea s.lat., including C. arundinis, C. humidiphila, and C. cf. spartinae, pseudomolecules for the pitch canker pathogen Fusarium circinatum, draft genome of Davidsoniella eucalypti, Grosmannia galeiformis, Quambalaria eucalypti, and Teratosphaeria destructans.</title>
        <authorList>
            <person name="Wingfield B.D."/>
            <person name="Liu M."/>
            <person name="Nguyen H.D."/>
            <person name="Lane F.A."/>
            <person name="Morgan S.W."/>
            <person name="De Vos L."/>
            <person name="Wilken P.M."/>
            <person name="Duong T.A."/>
            <person name="Aylward J."/>
            <person name="Coetzee M.P."/>
            <person name="Dadej K."/>
            <person name="De Beer Z.W."/>
            <person name="Findlay W."/>
            <person name="Havenga M."/>
            <person name="Kolarik M."/>
            <person name="Menzies J.G."/>
            <person name="Naidoo K."/>
            <person name="Pochopski O."/>
            <person name="Shoukouhi P."/>
            <person name="Santana Q.C."/>
            <person name="Seifert K.A."/>
            <person name="Soal N."/>
            <person name="Steenkamp E.T."/>
            <person name="Tatham C.T."/>
            <person name="van der Nest M.A."/>
            <person name="Wingfield M.J."/>
        </authorList>
    </citation>
    <scope>NUCLEOTIDE SEQUENCE [LARGE SCALE GENOMIC DNA]</scope>
    <source>
        <strain evidence="1">CMW44962</strain>
    </source>
</reference>
<accession>A0A9W7W462</accession>
<dbReference type="Proteomes" id="UP001138500">
    <property type="component" value="Unassembled WGS sequence"/>
</dbReference>
<reference evidence="1 2" key="2">
    <citation type="journal article" date="2021" name="Curr. Genet.">
        <title>Genetic response to nitrogen starvation in the aggressive Eucalyptus foliar pathogen Teratosphaeria destructans.</title>
        <authorList>
            <person name="Havenga M."/>
            <person name="Wingfield B.D."/>
            <person name="Wingfield M.J."/>
            <person name="Dreyer L.L."/>
            <person name="Roets F."/>
            <person name="Aylward J."/>
        </authorList>
    </citation>
    <scope>NUCLEOTIDE SEQUENCE [LARGE SCALE GENOMIC DNA]</scope>
    <source>
        <strain evidence="1">CMW44962</strain>
    </source>
</reference>